<feature type="compositionally biased region" description="Low complexity" evidence="5">
    <location>
        <begin position="274"/>
        <end position="288"/>
    </location>
</feature>
<gene>
    <name evidence="9" type="ORF">SAMN05660282_01169</name>
</gene>
<feature type="signal peptide" evidence="7">
    <location>
        <begin position="1"/>
        <end position="27"/>
    </location>
</feature>
<evidence type="ECO:0000256" key="2">
    <source>
        <dbReference type="ARBA" id="ARBA00022525"/>
    </source>
</evidence>
<keyword evidence="3 7" id="KW-0732">Signal</keyword>
<keyword evidence="6" id="KW-0472">Membrane</keyword>
<proteinExistence type="predicted"/>
<dbReference type="AlphaFoldDB" id="A0A1I2SSY8"/>
<keyword evidence="1" id="KW-0134">Cell wall</keyword>
<feature type="chain" id="PRO_5011664327" evidence="7">
    <location>
        <begin position="28"/>
        <end position="343"/>
    </location>
</feature>
<protein>
    <submittedName>
        <fullName evidence="9">LPXTG-motif cell wall anchor domain-containing protein</fullName>
    </submittedName>
</protein>
<dbReference type="Proteomes" id="UP000199065">
    <property type="component" value="Unassembled WGS sequence"/>
</dbReference>
<keyword evidence="6" id="KW-1133">Transmembrane helix</keyword>
<evidence type="ECO:0000256" key="4">
    <source>
        <dbReference type="ARBA" id="ARBA00023088"/>
    </source>
</evidence>
<evidence type="ECO:0000313" key="9">
    <source>
        <dbReference type="EMBL" id="SFG53021.1"/>
    </source>
</evidence>
<dbReference type="InterPro" id="IPR019931">
    <property type="entry name" value="LPXTG_anchor"/>
</dbReference>
<keyword evidence="2" id="KW-0964">Secreted</keyword>
<dbReference type="EMBL" id="FOPJ01000005">
    <property type="protein sequence ID" value="SFG53021.1"/>
    <property type="molecule type" value="Genomic_DNA"/>
</dbReference>
<dbReference type="RefSeq" id="WP_092285362.1">
    <property type="nucleotide sequence ID" value="NZ_FOPJ01000005.1"/>
</dbReference>
<evidence type="ECO:0000256" key="6">
    <source>
        <dbReference type="SAM" id="Phobius"/>
    </source>
</evidence>
<evidence type="ECO:0000256" key="7">
    <source>
        <dbReference type="SAM" id="SignalP"/>
    </source>
</evidence>
<evidence type="ECO:0000256" key="3">
    <source>
        <dbReference type="ARBA" id="ARBA00022729"/>
    </source>
</evidence>
<evidence type="ECO:0000256" key="5">
    <source>
        <dbReference type="SAM" id="MobiDB-lite"/>
    </source>
</evidence>
<dbReference type="Pfam" id="PF00746">
    <property type="entry name" value="Gram_pos_anchor"/>
    <property type="match status" value="1"/>
</dbReference>
<organism evidence="9 10">
    <name type="scientific">Corynebacterium spheniscorum</name>
    <dbReference type="NCBI Taxonomy" id="185761"/>
    <lineage>
        <taxon>Bacteria</taxon>
        <taxon>Bacillati</taxon>
        <taxon>Actinomycetota</taxon>
        <taxon>Actinomycetes</taxon>
        <taxon>Mycobacteriales</taxon>
        <taxon>Corynebacteriaceae</taxon>
        <taxon>Corynebacterium</taxon>
    </lineage>
</organism>
<dbReference type="PROSITE" id="PS50847">
    <property type="entry name" value="GRAM_POS_ANCHORING"/>
    <property type="match status" value="1"/>
</dbReference>
<evidence type="ECO:0000313" key="10">
    <source>
        <dbReference type="Proteomes" id="UP000199065"/>
    </source>
</evidence>
<keyword evidence="6" id="KW-0812">Transmembrane</keyword>
<keyword evidence="10" id="KW-1185">Reference proteome</keyword>
<reference evidence="9 10" key="1">
    <citation type="submission" date="2016-10" db="EMBL/GenBank/DDBJ databases">
        <authorList>
            <person name="de Groot N.N."/>
        </authorList>
    </citation>
    <scope>NUCLEOTIDE SEQUENCE [LARGE SCALE GENOMIC DNA]</scope>
    <source>
        <strain>J11</strain>
        <strain evidence="10">PG 39</strain>
    </source>
</reference>
<feature type="region of interest" description="Disordered" evidence="5">
    <location>
        <begin position="274"/>
        <end position="312"/>
    </location>
</feature>
<sequence length="343" mass="35603">MKFLLKKAAASVAAAGLALGGAPHALAQEPVTAVGILSQPDIAQPQVAPFCGLGISLGMPPAPTSLDFKMSDGSVQNLAVNVEAHVWDNFPTHLVGSEAYGEDVAASPRVTITEPGHASEGDVFRLDLRLYRAIAYDQEELKKVVPVGTSVDTIKALLAEKPEATIYYGKQHAENECYEQDAIGPKAQKIIWDETAIDEEVLAKGGTFTVPGRVITTYGDGTHSVEYPLPGEAYYGFAAEYEFVVEEPTPDSAGLGSVILPGLILGSAALGSSGSSDASAQAPAPAEDPAVDPEADPAVKPQPAPRTGKLANTGAENNQVLAVAALLTIAGAGVFAYATRRRA</sequence>
<feature type="transmembrane region" description="Helical" evidence="6">
    <location>
        <begin position="320"/>
        <end position="338"/>
    </location>
</feature>
<keyword evidence="4" id="KW-0572">Peptidoglycan-anchor</keyword>
<feature type="domain" description="Gram-positive cocci surface proteins LPxTG" evidence="8">
    <location>
        <begin position="310"/>
        <end position="343"/>
    </location>
</feature>
<accession>A0A1I2SSY8</accession>
<evidence type="ECO:0000256" key="1">
    <source>
        <dbReference type="ARBA" id="ARBA00022512"/>
    </source>
</evidence>
<name>A0A1I2SSY8_9CORY</name>
<evidence type="ECO:0000259" key="8">
    <source>
        <dbReference type="PROSITE" id="PS50847"/>
    </source>
</evidence>
<dbReference type="NCBIfam" id="TIGR01167">
    <property type="entry name" value="LPXTG_anchor"/>
    <property type="match status" value="1"/>
</dbReference>